<sequence>MQLICCTNCTQYAPKDDKAIKKFVIPNIVEATAVRDMSEASVFDAYVLPKRYVRLHYCVSCVIHSKVVRDRSREARKDRTPPPRFRPAGPTPQPPPCKEVAS</sequence>
<organism evidence="6 7">
    <name type="scientific">Myodes glareolus</name>
    <name type="common">Bank vole</name>
    <name type="synonym">Clethrionomys glareolus</name>
    <dbReference type="NCBI Taxonomy" id="447135"/>
    <lineage>
        <taxon>Eukaryota</taxon>
        <taxon>Metazoa</taxon>
        <taxon>Chordata</taxon>
        <taxon>Craniata</taxon>
        <taxon>Vertebrata</taxon>
        <taxon>Euteleostomi</taxon>
        <taxon>Mammalia</taxon>
        <taxon>Eutheria</taxon>
        <taxon>Euarchontoglires</taxon>
        <taxon>Glires</taxon>
        <taxon>Rodentia</taxon>
        <taxon>Myomorpha</taxon>
        <taxon>Muroidea</taxon>
        <taxon>Cricetidae</taxon>
        <taxon>Arvicolinae</taxon>
        <taxon>Myodes</taxon>
    </lineage>
</organism>
<feature type="compositionally biased region" description="Basic and acidic residues" evidence="5">
    <location>
        <begin position="69"/>
        <end position="81"/>
    </location>
</feature>
<dbReference type="AlphaFoldDB" id="A0AAW0I3U8"/>
<dbReference type="PANTHER" id="PTHR12538:SF7">
    <property type="entry name" value="SMALL RIBOSOMAL SUBUNIT PROTEIN ES26-RELATED"/>
    <property type="match status" value="1"/>
</dbReference>
<dbReference type="InterPro" id="IPR038551">
    <property type="entry name" value="Ribosomal_eS26_sf"/>
</dbReference>
<dbReference type="Gene3D" id="3.30.1740.20">
    <property type="entry name" value="Ribosomal protein S26e"/>
    <property type="match status" value="1"/>
</dbReference>
<gene>
    <name evidence="6" type="ORF">U0070_012194</name>
</gene>
<feature type="region of interest" description="Disordered" evidence="5">
    <location>
        <begin position="69"/>
        <end position="102"/>
    </location>
</feature>
<dbReference type="Proteomes" id="UP001488838">
    <property type="component" value="Unassembled WGS sequence"/>
</dbReference>
<accession>A0AAW0I3U8</accession>
<protein>
    <recommendedName>
        <fullName evidence="4">40S ribosomal protein S26</fullName>
    </recommendedName>
</protein>
<dbReference type="InterPro" id="IPR000892">
    <property type="entry name" value="Ribosomal_eS26"/>
</dbReference>
<keyword evidence="3 4" id="KW-0687">Ribonucleoprotein</keyword>
<evidence type="ECO:0000256" key="1">
    <source>
        <dbReference type="ARBA" id="ARBA00008596"/>
    </source>
</evidence>
<evidence type="ECO:0000313" key="7">
    <source>
        <dbReference type="Proteomes" id="UP001488838"/>
    </source>
</evidence>
<evidence type="ECO:0000256" key="2">
    <source>
        <dbReference type="ARBA" id="ARBA00022980"/>
    </source>
</evidence>
<dbReference type="GO" id="GO:0003729">
    <property type="term" value="F:mRNA binding"/>
    <property type="evidence" value="ECO:0007669"/>
    <property type="project" value="TreeGrafter"/>
</dbReference>
<feature type="compositionally biased region" description="Pro residues" evidence="5">
    <location>
        <begin position="82"/>
        <end position="102"/>
    </location>
</feature>
<evidence type="ECO:0000256" key="3">
    <source>
        <dbReference type="ARBA" id="ARBA00023274"/>
    </source>
</evidence>
<dbReference type="GO" id="GO:0006412">
    <property type="term" value="P:translation"/>
    <property type="evidence" value="ECO:0007669"/>
    <property type="project" value="InterPro"/>
</dbReference>
<dbReference type="Pfam" id="PF01283">
    <property type="entry name" value="Ribosomal_S26e"/>
    <property type="match status" value="1"/>
</dbReference>
<proteinExistence type="inferred from homology"/>
<dbReference type="EMBL" id="JBBHLL010000221">
    <property type="protein sequence ID" value="KAK7809100.1"/>
    <property type="molecule type" value="Genomic_DNA"/>
</dbReference>
<evidence type="ECO:0000313" key="6">
    <source>
        <dbReference type="EMBL" id="KAK7809100.1"/>
    </source>
</evidence>
<reference evidence="6 7" key="1">
    <citation type="journal article" date="2023" name="bioRxiv">
        <title>Conserved and derived expression patterns and positive selection on dental genes reveal complex evolutionary context of ever-growing rodent molars.</title>
        <authorList>
            <person name="Calamari Z.T."/>
            <person name="Song A."/>
            <person name="Cohen E."/>
            <person name="Akter M."/>
            <person name="Roy R.D."/>
            <person name="Hallikas O."/>
            <person name="Christensen M.M."/>
            <person name="Li P."/>
            <person name="Marangoni P."/>
            <person name="Jernvall J."/>
            <person name="Klein O.D."/>
        </authorList>
    </citation>
    <scope>NUCLEOTIDE SEQUENCE [LARGE SCALE GENOMIC DNA]</scope>
    <source>
        <strain evidence="6">V071</strain>
    </source>
</reference>
<evidence type="ECO:0000256" key="5">
    <source>
        <dbReference type="SAM" id="MobiDB-lite"/>
    </source>
</evidence>
<comment type="caution">
    <text evidence="6">The sequence shown here is derived from an EMBL/GenBank/DDBJ whole genome shotgun (WGS) entry which is preliminary data.</text>
</comment>
<name>A0AAW0I3U8_MYOGA</name>
<dbReference type="GO" id="GO:0022627">
    <property type="term" value="C:cytosolic small ribosomal subunit"/>
    <property type="evidence" value="ECO:0007669"/>
    <property type="project" value="TreeGrafter"/>
</dbReference>
<comment type="similarity">
    <text evidence="1 4">Belongs to the eukaryotic ribosomal protein eS26 family.</text>
</comment>
<evidence type="ECO:0000256" key="4">
    <source>
        <dbReference type="RuleBase" id="RU363128"/>
    </source>
</evidence>
<keyword evidence="7" id="KW-1185">Reference proteome</keyword>
<dbReference type="GO" id="GO:0003735">
    <property type="term" value="F:structural constituent of ribosome"/>
    <property type="evidence" value="ECO:0007669"/>
    <property type="project" value="InterPro"/>
</dbReference>
<keyword evidence="2 4" id="KW-0689">Ribosomal protein</keyword>
<dbReference type="PANTHER" id="PTHR12538">
    <property type="entry name" value="40S RIBOSOMAL PROTEIN S26"/>
    <property type="match status" value="1"/>
</dbReference>